<comment type="caution">
    <text evidence="4">The sequence shown here is derived from an EMBL/GenBank/DDBJ whole genome shotgun (WGS) entry which is preliminary data.</text>
</comment>
<keyword evidence="2" id="KW-0677">Repeat</keyword>
<dbReference type="PROSITE" id="PS51375">
    <property type="entry name" value="PPR"/>
    <property type="match status" value="2"/>
</dbReference>
<dbReference type="PANTHER" id="PTHR47874">
    <property type="entry name" value="EXPRESSED PROTEIN"/>
    <property type="match status" value="1"/>
</dbReference>
<dbReference type="Proteomes" id="UP000467840">
    <property type="component" value="Chromosome 3"/>
</dbReference>
<accession>A0A6A6KES4</accession>
<reference evidence="4 5" key="1">
    <citation type="journal article" date="2020" name="Mol. Plant">
        <title>The Chromosome-Based Rubber Tree Genome Provides New Insights into Spurge Genome Evolution and Rubber Biosynthesis.</title>
        <authorList>
            <person name="Liu J."/>
            <person name="Shi C."/>
            <person name="Shi C.C."/>
            <person name="Li W."/>
            <person name="Zhang Q.J."/>
            <person name="Zhang Y."/>
            <person name="Li K."/>
            <person name="Lu H.F."/>
            <person name="Shi C."/>
            <person name="Zhu S.T."/>
            <person name="Xiao Z.Y."/>
            <person name="Nan H."/>
            <person name="Yue Y."/>
            <person name="Zhu X.G."/>
            <person name="Wu Y."/>
            <person name="Hong X.N."/>
            <person name="Fan G.Y."/>
            <person name="Tong Y."/>
            <person name="Zhang D."/>
            <person name="Mao C.L."/>
            <person name="Liu Y.L."/>
            <person name="Hao S.J."/>
            <person name="Liu W.Q."/>
            <person name="Lv M.Q."/>
            <person name="Zhang H.B."/>
            <person name="Liu Y."/>
            <person name="Hu-Tang G.R."/>
            <person name="Wang J.P."/>
            <person name="Wang J.H."/>
            <person name="Sun Y.H."/>
            <person name="Ni S.B."/>
            <person name="Chen W.B."/>
            <person name="Zhang X.C."/>
            <person name="Jiao Y.N."/>
            <person name="Eichler E.E."/>
            <person name="Li G.H."/>
            <person name="Liu X."/>
            <person name="Gao L.Z."/>
        </authorList>
    </citation>
    <scope>NUCLEOTIDE SEQUENCE [LARGE SCALE GENOMIC DNA]</scope>
    <source>
        <strain evidence="5">cv. GT1</strain>
        <tissue evidence="4">Leaf</tissue>
    </source>
</reference>
<proteinExistence type="inferred from homology"/>
<comment type="similarity">
    <text evidence="1">Belongs to the PPR family. P subfamily.</text>
</comment>
<keyword evidence="5" id="KW-1185">Reference proteome</keyword>
<evidence type="ECO:0000313" key="4">
    <source>
        <dbReference type="EMBL" id="KAF2286944.1"/>
    </source>
</evidence>
<protein>
    <recommendedName>
        <fullName evidence="6">Pentacotripeptide-repeat region of PRORP domain-containing protein</fullName>
    </recommendedName>
</protein>
<feature type="repeat" description="PPR" evidence="3">
    <location>
        <begin position="99"/>
        <end position="133"/>
    </location>
</feature>
<evidence type="ECO:0000313" key="5">
    <source>
        <dbReference type="Proteomes" id="UP000467840"/>
    </source>
</evidence>
<gene>
    <name evidence="4" type="ORF">GH714_035933</name>
</gene>
<evidence type="ECO:0000256" key="1">
    <source>
        <dbReference type="ARBA" id="ARBA00007626"/>
    </source>
</evidence>
<dbReference type="InterPro" id="IPR044179">
    <property type="entry name" value="PPR5-like"/>
</dbReference>
<dbReference type="AlphaFoldDB" id="A0A6A6KES4"/>
<dbReference type="InterPro" id="IPR011990">
    <property type="entry name" value="TPR-like_helical_dom_sf"/>
</dbReference>
<dbReference type="GO" id="GO:0003729">
    <property type="term" value="F:mRNA binding"/>
    <property type="evidence" value="ECO:0007669"/>
    <property type="project" value="InterPro"/>
</dbReference>
<evidence type="ECO:0000256" key="2">
    <source>
        <dbReference type="ARBA" id="ARBA00022737"/>
    </source>
</evidence>
<dbReference type="InterPro" id="IPR002885">
    <property type="entry name" value="PPR_rpt"/>
</dbReference>
<dbReference type="Gene3D" id="1.25.40.10">
    <property type="entry name" value="Tetratricopeptide repeat domain"/>
    <property type="match status" value="2"/>
</dbReference>
<dbReference type="Pfam" id="PF13812">
    <property type="entry name" value="PPR_3"/>
    <property type="match status" value="2"/>
</dbReference>
<evidence type="ECO:0000256" key="3">
    <source>
        <dbReference type="PROSITE-ProRule" id="PRU00708"/>
    </source>
</evidence>
<organism evidence="4 5">
    <name type="scientific">Hevea brasiliensis</name>
    <name type="common">Para rubber tree</name>
    <name type="synonym">Siphonia brasiliensis</name>
    <dbReference type="NCBI Taxonomy" id="3981"/>
    <lineage>
        <taxon>Eukaryota</taxon>
        <taxon>Viridiplantae</taxon>
        <taxon>Streptophyta</taxon>
        <taxon>Embryophyta</taxon>
        <taxon>Tracheophyta</taxon>
        <taxon>Spermatophyta</taxon>
        <taxon>Magnoliopsida</taxon>
        <taxon>eudicotyledons</taxon>
        <taxon>Gunneridae</taxon>
        <taxon>Pentapetalae</taxon>
        <taxon>rosids</taxon>
        <taxon>fabids</taxon>
        <taxon>Malpighiales</taxon>
        <taxon>Euphorbiaceae</taxon>
        <taxon>Crotonoideae</taxon>
        <taxon>Micrandreae</taxon>
        <taxon>Hevea</taxon>
    </lineage>
</organism>
<name>A0A6A6KES4_HEVBR</name>
<dbReference type="PANTHER" id="PTHR47874:SF4">
    <property type="entry name" value="EXPRESSED PROTEIN"/>
    <property type="match status" value="1"/>
</dbReference>
<feature type="repeat" description="PPR" evidence="3">
    <location>
        <begin position="159"/>
        <end position="193"/>
    </location>
</feature>
<sequence length="368" mass="42384">MAMVMRVFSVGLRSQSLIVPYKLQRSFFCNSSNPLLVKLLRLPFSQIKSTLDSQQPFTLNRFEFSWNTLVTNLSSSSPEKARLVLEWRLERMLKDDEIDHDQYSDLISLSANIQNVSLALRVFTSMEASGIKPSATDFNSLIHACLSSTTKKDAGFPANLQNYESVIFACVRTKDFDSADRFYEEMVSVGVMPSVCILEYVLEGLCKRRKCDRVRDFLNFLLECKFEISGNMIEKIVELYCELGKVDEMEKLLETLMELNQVGEALLRLHCGLIRLYAKLDRLDDVEYSVGRMMSQEMIFRSPDDVEKVISSYFRKEAYDRLDLFMEHIKGYYKLTRSTCDLLVAGYRRAGLTEKLDLIVKDMKLAGF</sequence>
<dbReference type="EMBL" id="JAAGAX010000017">
    <property type="protein sequence ID" value="KAF2286944.1"/>
    <property type="molecule type" value="Genomic_DNA"/>
</dbReference>
<dbReference type="NCBIfam" id="TIGR00756">
    <property type="entry name" value="PPR"/>
    <property type="match status" value="1"/>
</dbReference>
<evidence type="ECO:0008006" key="6">
    <source>
        <dbReference type="Google" id="ProtNLM"/>
    </source>
</evidence>